<dbReference type="PANTHER" id="PTHR43301">
    <property type="entry name" value="ARABINAN ENDO-1,5-ALPHA-L-ARABINOSIDASE"/>
    <property type="match status" value="1"/>
</dbReference>
<organism evidence="2 3">
    <name type="scientific">Catenovulum adriaticum</name>
    <dbReference type="NCBI Taxonomy" id="2984846"/>
    <lineage>
        <taxon>Bacteria</taxon>
        <taxon>Pseudomonadati</taxon>
        <taxon>Pseudomonadota</taxon>
        <taxon>Gammaproteobacteria</taxon>
        <taxon>Alteromonadales</taxon>
        <taxon>Alteromonadaceae</taxon>
        <taxon>Catenovulum</taxon>
    </lineage>
</organism>
<evidence type="ECO:0000256" key="1">
    <source>
        <dbReference type="SAM" id="SignalP"/>
    </source>
</evidence>
<evidence type="ECO:0000313" key="3">
    <source>
        <dbReference type="Proteomes" id="UP001163726"/>
    </source>
</evidence>
<dbReference type="EMBL" id="CP109967">
    <property type="protein sequence ID" value="WAJ72501.1"/>
    <property type="molecule type" value="Genomic_DNA"/>
</dbReference>
<dbReference type="SUPFAM" id="SSF75005">
    <property type="entry name" value="Arabinanase/levansucrase/invertase"/>
    <property type="match status" value="2"/>
</dbReference>
<keyword evidence="2" id="KW-0378">Hydrolase</keyword>
<dbReference type="Gene3D" id="2.115.10.20">
    <property type="entry name" value="Glycosyl hydrolase domain, family 43"/>
    <property type="match status" value="1"/>
</dbReference>
<dbReference type="Proteomes" id="UP001163726">
    <property type="component" value="Plasmid pCadTS8_2"/>
</dbReference>
<accession>A0ABY7ATR8</accession>
<feature type="chain" id="PRO_5045504768" evidence="1">
    <location>
        <begin position="18"/>
        <end position="360"/>
    </location>
</feature>
<feature type="signal peptide" evidence="1">
    <location>
        <begin position="1"/>
        <end position="17"/>
    </location>
</feature>
<geneLocation type="plasmid" evidence="2 3">
    <name>pCadTS8_2</name>
</geneLocation>
<keyword evidence="1" id="KW-0732">Signal</keyword>
<sequence length="360" mass="40633">MKIFIISALLLCLTACSSTTKTEREIALELSKMMKPVPESAIFSDPDYFIWGASMVEGDDGQYHLFYSRWPKEYGHNAWLTHSEIAHAVADNPLGPYKHSDVVLPARGKTYWDGLDTHNPTVHKFGDKYYLYYMGNTGDGKVMKGFNYSHRNNQRIGVAVANSPNGPWQRFDKPLIDVSPDDNAWDALMVSNPSITQKPDGTYLMVYKAVAKHKPLPGGGPVVHLVATSQSPTGPFIKHPDPVFTAKNDKFPAEDPFIWHQDGEFWAIVKDMRGAFTKQGKSLALFKSKDGFDWHKADNPLVSKIEINWQKNGIEKINHLERPQLWLKDGTPAVLFCAADRTREHSFNVHIPLLDPEELK</sequence>
<protein>
    <submittedName>
        <fullName evidence="2">Glycoside hydrolase family protein</fullName>
    </submittedName>
</protein>
<dbReference type="GO" id="GO:0016787">
    <property type="term" value="F:hydrolase activity"/>
    <property type="evidence" value="ECO:0007669"/>
    <property type="project" value="UniProtKB-KW"/>
</dbReference>
<name>A0ABY7ATR8_9ALTE</name>
<keyword evidence="3" id="KW-1185">Reference proteome</keyword>
<dbReference type="InterPro" id="IPR023296">
    <property type="entry name" value="Glyco_hydro_beta-prop_sf"/>
</dbReference>
<keyword evidence="2" id="KW-0614">Plasmid</keyword>
<gene>
    <name evidence="2" type="ORF">OLW01_17740</name>
</gene>
<proteinExistence type="predicted"/>
<dbReference type="InterPro" id="IPR050727">
    <property type="entry name" value="GH43_arabinanases"/>
</dbReference>
<dbReference type="CDD" id="cd08994">
    <property type="entry name" value="GH43_62_32_68_117_130-like"/>
    <property type="match status" value="1"/>
</dbReference>
<reference evidence="2" key="1">
    <citation type="submission" date="2022-10" db="EMBL/GenBank/DDBJ databases">
        <title>Catenovulum adriacola sp. nov. isolated in the Harbour of Susak.</title>
        <authorList>
            <person name="Schoch T."/>
            <person name="Reich S.J."/>
            <person name="Stoeferle S."/>
            <person name="Flaiz M."/>
            <person name="Kazda M."/>
            <person name="Riedel C.U."/>
            <person name="Duerre P."/>
        </authorList>
    </citation>
    <scope>NUCLEOTIDE SEQUENCE</scope>
    <source>
        <strain evidence="2">TS8</strain>
        <plasmid evidence="2">pCadTS8_2</plasmid>
    </source>
</reference>
<evidence type="ECO:0000313" key="2">
    <source>
        <dbReference type="EMBL" id="WAJ72501.1"/>
    </source>
</evidence>
<dbReference type="PANTHER" id="PTHR43301:SF3">
    <property type="entry name" value="ARABINAN ENDO-1,5-ALPHA-L-ARABINOSIDASE A-RELATED"/>
    <property type="match status" value="1"/>
</dbReference>